<evidence type="ECO:0000256" key="3">
    <source>
        <dbReference type="ARBA" id="ARBA00022448"/>
    </source>
</evidence>
<keyword evidence="3" id="KW-0813">Transport</keyword>
<comment type="similarity">
    <text evidence="2">Belongs to the ATPase alpha/beta chains family.</text>
</comment>
<dbReference type="Pfam" id="PF22919">
    <property type="entry name" value="ATP-synt_VA_C"/>
    <property type="match status" value="1"/>
</dbReference>
<evidence type="ECO:0000256" key="4">
    <source>
        <dbReference type="ARBA" id="ARBA00022475"/>
    </source>
</evidence>
<keyword evidence="12" id="KW-0066">ATP synthesis</keyword>
<dbReference type="GO" id="GO:0045259">
    <property type="term" value="C:proton-transporting ATP synthase complex"/>
    <property type="evidence" value="ECO:0007669"/>
    <property type="project" value="UniProtKB-KW"/>
</dbReference>
<dbReference type="GO" id="GO:0005524">
    <property type="term" value="F:ATP binding"/>
    <property type="evidence" value="ECO:0007669"/>
    <property type="project" value="UniProtKB-KW"/>
</dbReference>
<proteinExistence type="inferred from homology"/>
<keyword evidence="5" id="KW-0547">Nucleotide-binding</keyword>
<sequence>MSELFHFESLKEPIGLIAEVHGPVVVIACRRLPPLRQALCACINGDMYLFEVHQHLDEEHIRAITLHRTSGLWRGMTVYDLEGPLKVPVSPECLGRLLNIFGKPLDGKPRLPSVEFRNIHGKPSPLHQAMGVSGVLETGIKVIDLLCPFVKGGKTGLFGGAGVGKTVLVMEFMHAIAAIHQGFSVFAGVGERIREAHELWHEMEDAGVMPQTVMVFGQMDESPGVRFRIALSALTYAEYLRDSLHKEVLFVVDNVFRFVQAGSEISSLLGRMPATVGYQPTLSTEVAELQDRITSTQAGAVTSVQAVYVPADDMTDPAVSAILSHLDTTVILSRTQAAKGIYPAIDPLRSGSKLMDRHSLGEKHYAVAEGVREHLARYQELEDIITMLGLAELSEKDRRIVMRARKLQKYLTQPFWVTATHTGIKGVSVPLEQTLTDCDHFMTGLFDDLGEDQCYMRGTMEA</sequence>
<evidence type="ECO:0000313" key="15">
    <source>
        <dbReference type="EMBL" id="PZN75652.1"/>
    </source>
</evidence>
<keyword evidence="7" id="KW-0067">ATP-binding</keyword>
<dbReference type="NCBIfam" id="TIGR01039">
    <property type="entry name" value="atpD"/>
    <property type="match status" value="1"/>
</dbReference>
<dbReference type="Gene3D" id="3.40.50.300">
    <property type="entry name" value="P-loop containing nucleotide triphosphate hydrolases"/>
    <property type="match status" value="1"/>
</dbReference>
<evidence type="ECO:0000256" key="10">
    <source>
        <dbReference type="ARBA" id="ARBA00023136"/>
    </source>
</evidence>
<dbReference type="InterPro" id="IPR000194">
    <property type="entry name" value="ATPase_F1/V1/A1_a/bsu_nucl-bd"/>
</dbReference>
<organism evidence="15 16">
    <name type="scientific">Candidatus Methylumidiphilus alinenensis</name>
    <dbReference type="NCBI Taxonomy" id="2202197"/>
    <lineage>
        <taxon>Bacteria</taxon>
        <taxon>Pseudomonadati</taxon>
        <taxon>Pseudomonadota</taxon>
        <taxon>Gammaproteobacteria</taxon>
        <taxon>Methylococcales</taxon>
        <taxon>Candidatus Methylumidiphilus</taxon>
    </lineage>
</organism>
<dbReference type="Proteomes" id="UP000249396">
    <property type="component" value="Unassembled WGS sequence"/>
</dbReference>
<feature type="domain" description="ATPase F1/V1/A1 complex alpha/beta subunit nucleotide-binding" evidence="13">
    <location>
        <begin position="139"/>
        <end position="352"/>
    </location>
</feature>
<dbReference type="InterPro" id="IPR020003">
    <property type="entry name" value="ATPase_a/bsu_AS"/>
</dbReference>
<dbReference type="EMBL" id="QJPH01000380">
    <property type="protein sequence ID" value="PZN75652.1"/>
    <property type="molecule type" value="Genomic_DNA"/>
</dbReference>
<dbReference type="Gene3D" id="1.10.1140.10">
    <property type="entry name" value="Bovine Mitochondrial F1-atpase, Atp Synthase Beta Chain, Chain D, domain 3"/>
    <property type="match status" value="1"/>
</dbReference>
<dbReference type="FunFam" id="3.40.50.300:FF:001630">
    <property type="entry name" value="ATP synthase subunit beta"/>
    <property type="match status" value="1"/>
</dbReference>
<evidence type="ECO:0000313" key="16">
    <source>
        <dbReference type="Proteomes" id="UP000249396"/>
    </source>
</evidence>
<evidence type="ECO:0000256" key="12">
    <source>
        <dbReference type="ARBA" id="ARBA00023310"/>
    </source>
</evidence>
<evidence type="ECO:0000256" key="7">
    <source>
        <dbReference type="ARBA" id="ARBA00022840"/>
    </source>
</evidence>
<dbReference type="Gene3D" id="2.40.10.170">
    <property type="match status" value="1"/>
</dbReference>
<reference evidence="15 16" key="1">
    <citation type="journal article" date="2018" name="Aquat. Microb. Ecol.">
        <title>Gammaproteobacterial methanotrophs dominate.</title>
        <authorList>
            <person name="Rissanen A.J."/>
            <person name="Saarenheimo J."/>
            <person name="Tiirola M."/>
            <person name="Peura S."/>
            <person name="Aalto S.L."/>
            <person name="Karvinen A."/>
            <person name="Nykanen H."/>
        </authorList>
    </citation>
    <scope>NUCLEOTIDE SEQUENCE [LARGE SCALE GENOMIC DNA]</scope>
    <source>
        <strain evidence="15">AMbin10</strain>
    </source>
</reference>
<keyword evidence="8" id="KW-1278">Translocase</keyword>
<evidence type="ECO:0000256" key="6">
    <source>
        <dbReference type="ARBA" id="ARBA00022781"/>
    </source>
</evidence>
<dbReference type="InterPro" id="IPR024034">
    <property type="entry name" value="ATPase_F1/V1_b/a_C"/>
</dbReference>
<dbReference type="InterPro" id="IPR027417">
    <property type="entry name" value="P-loop_NTPase"/>
</dbReference>
<gene>
    <name evidence="15" type="ORF">DM484_18160</name>
</gene>
<accession>A0A2W4QUZ8</accession>
<keyword evidence="11" id="KW-0139">CF(1)</keyword>
<evidence type="ECO:0000256" key="8">
    <source>
        <dbReference type="ARBA" id="ARBA00022967"/>
    </source>
</evidence>
<dbReference type="SUPFAM" id="SSF52540">
    <property type="entry name" value="P-loop containing nucleoside triphosphate hydrolases"/>
    <property type="match status" value="1"/>
</dbReference>
<dbReference type="CDD" id="cd01133">
    <property type="entry name" value="F1-ATPase_beta_CD"/>
    <property type="match status" value="1"/>
</dbReference>
<dbReference type="InterPro" id="IPR005722">
    <property type="entry name" value="ATP_synth_F1_bsu"/>
</dbReference>
<dbReference type="InterPro" id="IPR036121">
    <property type="entry name" value="ATPase_F1/V1/A1_a/bsu_N_sf"/>
</dbReference>
<feature type="domain" description="ATP synthase A/B type C-terminal" evidence="14">
    <location>
        <begin position="359"/>
        <end position="417"/>
    </location>
</feature>
<keyword evidence="4" id="KW-1003">Cell membrane</keyword>
<evidence type="ECO:0000256" key="1">
    <source>
        <dbReference type="ARBA" id="ARBA00004370"/>
    </source>
</evidence>
<comment type="caution">
    <text evidence="15">The sequence shown here is derived from an EMBL/GenBank/DDBJ whole genome shotgun (WGS) entry which is preliminary data.</text>
</comment>
<dbReference type="SUPFAM" id="SSF50615">
    <property type="entry name" value="N-terminal domain of alpha and beta subunits of F1 ATP synthase"/>
    <property type="match status" value="1"/>
</dbReference>
<dbReference type="InterPro" id="IPR050053">
    <property type="entry name" value="ATPase_alpha/beta_chains"/>
</dbReference>
<keyword evidence="6" id="KW-0375">Hydrogen ion transport</keyword>
<evidence type="ECO:0000256" key="9">
    <source>
        <dbReference type="ARBA" id="ARBA00023065"/>
    </source>
</evidence>
<dbReference type="PANTHER" id="PTHR15184">
    <property type="entry name" value="ATP SYNTHASE"/>
    <property type="match status" value="1"/>
</dbReference>
<name>A0A2W4QUZ8_9GAMM</name>
<dbReference type="GO" id="GO:0046933">
    <property type="term" value="F:proton-transporting ATP synthase activity, rotational mechanism"/>
    <property type="evidence" value="ECO:0007669"/>
    <property type="project" value="InterPro"/>
</dbReference>
<comment type="subcellular location">
    <subcellularLocation>
        <location evidence="1">Membrane</location>
    </subcellularLocation>
</comment>
<evidence type="ECO:0000256" key="2">
    <source>
        <dbReference type="ARBA" id="ARBA00008936"/>
    </source>
</evidence>
<dbReference type="AlphaFoldDB" id="A0A2W4QUZ8"/>
<keyword evidence="9" id="KW-0406">Ion transport</keyword>
<dbReference type="Pfam" id="PF00006">
    <property type="entry name" value="ATP-synt_ab"/>
    <property type="match status" value="1"/>
</dbReference>
<evidence type="ECO:0000256" key="11">
    <source>
        <dbReference type="ARBA" id="ARBA00023196"/>
    </source>
</evidence>
<dbReference type="PANTHER" id="PTHR15184:SF71">
    <property type="entry name" value="ATP SYNTHASE SUBUNIT BETA, MITOCHONDRIAL"/>
    <property type="match status" value="1"/>
</dbReference>
<dbReference type="SUPFAM" id="SSF47917">
    <property type="entry name" value="C-terminal domain of alpha and beta subunits of F1 ATP synthase"/>
    <property type="match status" value="1"/>
</dbReference>
<evidence type="ECO:0000259" key="14">
    <source>
        <dbReference type="Pfam" id="PF22919"/>
    </source>
</evidence>
<keyword evidence="10" id="KW-0472">Membrane</keyword>
<dbReference type="InterPro" id="IPR055190">
    <property type="entry name" value="ATP-synt_VA_C"/>
</dbReference>
<evidence type="ECO:0000256" key="5">
    <source>
        <dbReference type="ARBA" id="ARBA00022741"/>
    </source>
</evidence>
<evidence type="ECO:0000259" key="13">
    <source>
        <dbReference type="Pfam" id="PF00006"/>
    </source>
</evidence>
<protein>
    <submittedName>
        <fullName evidence="15">F0F1 ATP synthase subunit beta</fullName>
    </submittedName>
</protein>
<dbReference type="PROSITE" id="PS00152">
    <property type="entry name" value="ATPASE_ALPHA_BETA"/>
    <property type="match status" value="1"/>
</dbReference>